<dbReference type="Gene3D" id="3.40.80.10">
    <property type="entry name" value="Peptidoglycan recognition protein-like"/>
    <property type="match status" value="1"/>
</dbReference>
<dbReference type="SUPFAM" id="SSF55846">
    <property type="entry name" value="N-acetylmuramoyl-L-alanine amidase-like"/>
    <property type="match status" value="1"/>
</dbReference>
<name>A0ABW7I5N0_9RHOB</name>
<dbReference type="GO" id="GO:0008745">
    <property type="term" value="F:N-acetylmuramoyl-L-alanine amidase activity"/>
    <property type="evidence" value="ECO:0007669"/>
    <property type="project" value="UniProtKB-EC"/>
</dbReference>
<evidence type="ECO:0000313" key="6">
    <source>
        <dbReference type="EMBL" id="MFH0253101.1"/>
    </source>
</evidence>
<evidence type="ECO:0000256" key="3">
    <source>
        <dbReference type="ARBA" id="ARBA00022801"/>
    </source>
</evidence>
<dbReference type="PANTHER" id="PTHR30417:SF1">
    <property type="entry name" value="N-ACETYLMURAMOYL-L-ALANINE AMIDASE AMID"/>
    <property type="match status" value="1"/>
</dbReference>
<organism evidence="6 7">
    <name type="scientific">Roseovarius aquimarinus</name>
    <dbReference type="NCBI Taxonomy" id="1229156"/>
    <lineage>
        <taxon>Bacteria</taxon>
        <taxon>Pseudomonadati</taxon>
        <taxon>Pseudomonadota</taxon>
        <taxon>Alphaproteobacteria</taxon>
        <taxon>Rhodobacterales</taxon>
        <taxon>Roseobacteraceae</taxon>
        <taxon>Roseovarius</taxon>
    </lineage>
</organism>
<evidence type="ECO:0000259" key="5">
    <source>
        <dbReference type="SMART" id="SM00644"/>
    </source>
</evidence>
<reference evidence="6 7" key="1">
    <citation type="submission" date="2024-10" db="EMBL/GenBank/DDBJ databases">
        <authorList>
            <person name="Yang X.-N."/>
        </authorList>
    </citation>
    <scope>NUCLEOTIDE SEQUENCE [LARGE SCALE GENOMIC DNA]</scope>
    <source>
        <strain evidence="6 7">CAU 1059</strain>
    </source>
</reference>
<dbReference type="InterPro" id="IPR036505">
    <property type="entry name" value="Amidase/PGRP_sf"/>
</dbReference>
<evidence type="ECO:0000313" key="7">
    <source>
        <dbReference type="Proteomes" id="UP001607157"/>
    </source>
</evidence>
<keyword evidence="3 6" id="KW-0378">Hydrolase</keyword>
<dbReference type="EC" id="3.5.1.28" evidence="2"/>
<proteinExistence type="predicted"/>
<dbReference type="RefSeq" id="WP_377168342.1">
    <property type="nucleotide sequence ID" value="NZ_JBHTJC010000001.1"/>
</dbReference>
<dbReference type="PANTHER" id="PTHR30417">
    <property type="entry name" value="N-ACETYLMURAMOYL-L-ALANINE AMIDASE AMID"/>
    <property type="match status" value="1"/>
</dbReference>
<sequence length="234" mass="25569">MTEEAGEAGAIWHPSPNCGARRNGLRPDLLMIHFTQMASAEAALERLCDPGAEVSAHYVIAEDGRLWQLVDEAARAWHAGRGSWRGAGDVNSRSIGIELANRGTHPYPEPQMRRLEDLARGIMARWSIPAEGVIAHSDIAPDRKDDPGPRFDWRRLALQGLAVWPEAGAEAPLEAFRRLAGQVGYGEEFSDAQVLAALRLRWRPWARGPLEPADMAVLADIAARFGVDREGAGA</sequence>
<dbReference type="InterPro" id="IPR002502">
    <property type="entry name" value="Amidase_domain"/>
</dbReference>
<dbReference type="CDD" id="cd06583">
    <property type="entry name" value="PGRP"/>
    <property type="match status" value="1"/>
</dbReference>
<accession>A0ABW7I5N0</accession>
<evidence type="ECO:0000256" key="1">
    <source>
        <dbReference type="ARBA" id="ARBA00001561"/>
    </source>
</evidence>
<comment type="caution">
    <text evidence="6">The sequence shown here is derived from an EMBL/GenBank/DDBJ whole genome shotgun (WGS) entry which is preliminary data.</text>
</comment>
<keyword evidence="7" id="KW-1185">Reference proteome</keyword>
<comment type="catalytic activity">
    <reaction evidence="1">
        <text>Hydrolyzes the link between N-acetylmuramoyl residues and L-amino acid residues in certain cell-wall glycopeptides.</text>
        <dbReference type="EC" id="3.5.1.28"/>
    </reaction>
</comment>
<evidence type="ECO:0000256" key="4">
    <source>
        <dbReference type="ARBA" id="ARBA00023316"/>
    </source>
</evidence>
<feature type="domain" description="N-acetylmuramoyl-L-alanine amidase" evidence="5">
    <location>
        <begin position="15"/>
        <end position="148"/>
    </location>
</feature>
<protein>
    <recommendedName>
        <fullName evidence="2">N-acetylmuramoyl-L-alanine amidase</fullName>
        <ecNumber evidence="2">3.5.1.28</ecNumber>
    </recommendedName>
</protein>
<evidence type="ECO:0000256" key="2">
    <source>
        <dbReference type="ARBA" id="ARBA00011901"/>
    </source>
</evidence>
<dbReference type="Pfam" id="PF01510">
    <property type="entry name" value="Amidase_2"/>
    <property type="match status" value="1"/>
</dbReference>
<keyword evidence="4" id="KW-0961">Cell wall biogenesis/degradation</keyword>
<dbReference type="SMART" id="SM00644">
    <property type="entry name" value="Ami_2"/>
    <property type="match status" value="1"/>
</dbReference>
<dbReference type="Proteomes" id="UP001607157">
    <property type="component" value="Unassembled WGS sequence"/>
</dbReference>
<gene>
    <name evidence="6" type="ORF">ACGRVM_04310</name>
</gene>
<dbReference type="InterPro" id="IPR051206">
    <property type="entry name" value="NAMLAA_amidase_2"/>
</dbReference>
<dbReference type="EMBL" id="JBIHMM010000001">
    <property type="protein sequence ID" value="MFH0253101.1"/>
    <property type="molecule type" value="Genomic_DNA"/>
</dbReference>